<comment type="caution">
    <text evidence="2">The sequence shown here is derived from an EMBL/GenBank/DDBJ whole genome shotgun (WGS) entry which is preliminary data.</text>
</comment>
<evidence type="ECO:0000313" key="3">
    <source>
        <dbReference type="Proteomes" id="UP001154282"/>
    </source>
</evidence>
<dbReference type="EMBL" id="CAMGYJ010000005">
    <property type="protein sequence ID" value="CAI0425572.1"/>
    <property type="molecule type" value="Genomic_DNA"/>
</dbReference>
<keyword evidence="3" id="KW-1185">Reference proteome</keyword>
<organism evidence="2 3">
    <name type="scientific">Linum tenue</name>
    <dbReference type="NCBI Taxonomy" id="586396"/>
    <lineage>
        <taxon>Eukaryota</taxon>
        <taxon>Viridiplantae</taxon>
        <taxon>Streptophyta</taxon>
        <taxon>Embryophyta</taxon>
        <taxon>Tracheophyta</taxon>
        <taxon>Spermatophyta</taxon>
        <taxon>Magnoliopsida</taxon>
        <taxon>eudicotyledons</taxon>
        <taxon>Gunneridae</taxon>
        <taxon>Pentapetalae</taxon>
        <taxon>rosids</taxon>
        <taxon>fabids</taxon>
        <taxon>Malpighiales</taxon>
        <taxon>Linaceae</taxon>
        <taxon>Linum</taxon>
    </lineage>
</organism>
<dbReference type="Pfam" id="PF10536">
    <property type="entry name" value="PMD"/>
    <property type="match status" value="1"/>
</dbReference>
<dbReference type="InterPro" id="IPR019557">
    <property type="entry name" value="AminoTfrase-like_pln_mobile"/>
</dbReference>
<name>A0AAV0KTU0_9ROSI</name>
<proteinExistence type="predicted"/>
<dbReference type="Proteomes" id="UP001154282">
    <property type="component" value="Unassembled WGS sequence"/>
</dbReference>
<dbReference type="InterPro" id="IPR044824">
    <property type="entry name" value="MAIN-like"/>
</dbReference>
<dbReference type="AlphaFoldDB" id="A0AAV0KTU0"/>
<protein>
    <recommendedName>
        <fullName evidence="1">Aminotransferase-like plant mobile domain-containing protein</fullName>
    </recommendedName>
</protein>
<dbReference type="PANTHER" id="PTHR46033:SF8">
    <property type="entry name" value="PROTEIN MAINTENANCE OF MERISTEMS-LIKE"/>
    <property type="match status" value="1"/>
</dbReference>
<evidence type="ECO:0000259" key="1">
    <source>
        <dbReference type="Pfam" id="PF10536"/>
    </source>
</evidence>
<reference evidence="2" key="1">
    <citation type="submission" date="2022-08" db="EMBL/GenBank/DDBJ databases">
        <authorList>
            <person name="Gutierrez-Valencia J."/>
        </authorList>
    </citation>
    <scope>NUCLEOTIDE SEQUENCE</scope>
</reference>
<dbReference type="GO" id="GO:0010073">
    <property type="term" value="P:meristem maintenance"/>
    <property type="evidence" value="ECO:0007669"/>
    <property type="project" value="InterPro"/>
</dbReference>
<sequence length="130" mass="14504">MASRYLQVKGTHVTEAQSYLLLLLGSTLFVDKSRDRVRPVVNLFLDDLEEVDQYSWASGTLAWLYRYLGQASRAGARGRLVVSHFCSVGSTSTFRVSGHLTSSHPSLDLMRLGLHDGLGSRHMVLWLIPV</sequence>
<dbReference type="PANTHER" id="PTHR46033">
    <property type="entry name" value="PROTEIN MAIN-LIKE 2"/>
    <property type="match status" value="1"/>
</dbReference>
<feature type="domain" description="Aminotransferase-like plant mobile" evidence="1">
    <location>
        <begin position="12"/>
        <end position="74"/>
    </location>
</feature>
<accession>A0AAV0KTU0</accession>
<gene>
    <name evidence="2" type="ORF">LITE_LOCUS20457</name>
</gene>
<evidence type="ECO:0000313" key="2">
    <source>
        <dbReference type="EMBL" id="CAI0425572.1"/>
    </source>
</evidence>